<dbReference type="EMBL" id="QFQP01000013">
    <property type="protein sequence ID" value="PZR11828.1"/>
    <property type="molecule type" value="Genomic_DNA"/>
</dbReference>
<feature type="region of interest" description="Disordered" evidence="1">
    <location>
        <begin position="1"/>
        <end position="20"/>
    </location>
</feature>
<proteinExistence type="predicted"/>
<name>A0A2W5URT9_9BACT</name>
<evidence type="ECO:0000313" key="3">
    <source>
        <dbReference type="Proteomes" id="UP000249061"/>
    </source>
</evidence>
<accession>A0A2W5URT9</accession>
<reference evidence="2 3" key="1">
    <citation type="submission" date="2017-08" db="EMBL/GenBank/DDBJ databases">
        <title>Infants hospitalized years apart are colonized by the same room-sourced microbial strains.</title>
        <authorList>
            <person name="Brooks B."/>
            <person name="Olm M.R."/>
            <person name="Firek B.A."/>
            <person name="Baker R."/>
            <person name="Thomas B.C."/>
            <person name="Morowitz M.J."/>
            <person name="Banfield J.F."/>
        </authorList>
    </citation>
    <scope>NUCLEOTIDE SEQUENCE [LARGE SCALE GENOMIC DNA]</scope>
    <source>
        <strain evidence="2">S2_003_000_R2_14</strain>
    </source>
</reference>
<dbReference type="Proteomes" id="UP000249061">
    <property type="component" value="Unassembled WGS sequence"/>
</dbReference>
<comment type="caution">
    <text evidence="2">The sequence shown here is derived from an EMBL/GenBank/DDBJ whole genome shotgun (WGS) entry which is preliminary data.</text>
</comment>
<organism evidence="2 3">
    <name type="scientific">Archangium gephyra</name>
    <dbReference type="NCBI Taxonomy" id="48"/>
    <lineage>
        <taxon>Bacteria</taxon>
        <taxon>Pseudomonadati</taxon>
        <taxon>Myxococcota</taxon>
        <taxon>Myxococcia</taxon>
        <taxon>Myxococcales</taxon>
        <taxon>Cystobacterineae</taxon>
        <taxon>Archangiaceae</taxon>
        <taxon>Archangium</taxon>
    </lineage>
</organism>
<sequence length="168" mass="19037">MTVGEQRQSQLLFTEPGGQQTDAEKVVRRELGLTDLSHRIQLTEDFSTRDSGPIRIRLRSVMGAMFHLSQAIEVPLEHEARGLVTVTRTAHKQKFDWQQLMNGMFRVHSSAHEPEATVRVHYRDTWFFIADDDLESKSTLFLLLQLFQLQAGRAPMPAPVLTIPAGGN</sequence>
<evidence type="ECO:0000313" key="2">
    <source>
        <dbReference type="EMBL" id="PZR11828.1"/>
    </source>
</evidence>
<dbReference type="AlphaFoldDB" id="A0A2W5URT9"/>
<evidence type="ECO:0000256" key="1">
    <source>
        <dbReference type="SAM" id="MobiDB-lite"/>
    </source>
</evidence>
<protein>
    <submittedName>
        <fullName evidence="2">Uncharacterized protein</fullName>
    </submittedName>
</protein>
<gene>
    <name evidence="2" type="ORF">DI536_15945</name>
</gene>